<evidence type="ECO:0000313" key="3">
    <source>
        <dbReference type="EMBL" id="KAJ8769103.1"/>
    </source>
</evidence>
<dbReference type="SUPFAM" id="SSF53383">
    <property type="entry name" value="PLP-dependent transferases"/>
    <property type="match status" value="1"/>
</dbReference>
<keyword evidence="4" id="KW-1185">Reference proteome</keyword>
<feature type="domain" description="Aminotransferase class V" evidence="2">
    <location>
        <begin position="201"/>
        <end position="378"/>
    </location>
</feature>
<dbReference type="Pfam" id="PF00266">
    <property type="entry name" value="Aminotran_5"/>
    <property type="match status" value="1"/>
</dbReference>
<accession>A0AAV8TSD7</accession>
<dbReference type="Gene3D" id="3.40.640.10">
    <property type="entry name" value="Type I PLP-dependent aspartate aminotransferase-like (Major domain)"/>
    <property type="match status" value="1"/>
</dbReference>
<organism evidence="3 4">
    <name type="scientific">Erythroxylum novogranatense</name>
    <dbReference type="NCBI Taxonomy" id="1862640"/>
    <lineage>
        <taxon>Eukaryota</taxon>
        <taxon>Viridiplantae</taxon>
        <taxon>Streptophyta</taxon>
        <taxon>Embryophyta</taxon>
        <taxon>Tracheophyta</taxon>
        <taxon>Spermatophyta</taxon>
        <taxon>Magnoliopsida</taxon>
        <taxon>eudicotyledons</taxon>
        <taxon>Gunneridae</taxon>
        <taxon>Pentapetalae</taxon>
        <taxon>rosids</taxon>
        <taxon>fabids</taxon>
        <taxon>Malpighiales</taxon>
        <taxon>Erythroxylaceae</taxon>
        <taxon>Erythroxylum</taxon>
    </lineage>
</organism>
<dbReference type="InterPro" id="IPR015422">
    <property type="entry name" value="PyrdxlP-dep_Trfase_small"/>
</dbReference>
<evidence type="ECO:0000313" key="4">
    <source>
        <dbReference type="Proteomes" id="UP001159364"/>
    </source>
</evidence>
<dbReference type="InterPro" id="IPR000192">
    <property type="entry name" value="Aminotrans_V_dom"/>
</dbReference>
<dbReference type="PANTHER" id="PTHR43586">
    <property type="entry name" value="CYSTEINE DESULFURASE"/>
    <property type="match status" value="1"/>
</dbReference>
<keyword evidence="1" id="KW-0663">Pyridoxal phosphate</keyword>
<dbReference type="PANTHER" id="PTHR43586:SF8">
    <property type="entry name" value="CYSTEINE DESULFURASE 1, CHLOROPLASTIC"/>
    <property type="match status" value="1"/>
</dbReference>
<evidence type="ECO:0000259" key="2">
    <source>
        <dbReference type="Pfam" id="PF00266"/>
    </source>
</evidence>
<dbReference type="EMBL" id="JAIWQS010000003">
    <property type="protein sequence ID" value="KAJ8769103.1"/>
    <property type="molecule type" value="Genomic_DNA"/>
</dbReference>
<protein>
    <recommendedName>
        <fullName evidence="2">Aminotransferase class V domain-containing protein</fullName>
    </recommendedName>
</protein>
<dbReference type="Proteomes" id="UP001159364">
    <property type="component" value="Linkage Group LG03"/>
</dbReference>
<reference evidence="3 4" key="1">
    <citation type="submission" date="2021-09" db="EMBL/GenBank/DDBJ databases">
        <title>Genomic insights and catalytic innovation underlie evolution of tropane alkaloids biosynthesis.</title>
        <authorList>
            <person name="Wang Y.-J."/>
            <person name="Tian T."/>
            <person name="Huang J.-P."/>
            <person name="Huang S.-X."/>
        </authorList>
    </citation>
    <scope>NUCLEOTIDE SEQUENCE [LARGE SCALE GENOMIC DNA]</scope>
    <source>
        <strain evidence="3">KIB-2018</strain>
        <tissue evidence="3">Leaf</tissue>
    </source>
</reference>
<dbReference type="InterPro" id="IPR015424">
    <property type="entry name" value="PyrdxlP-dep_Trfase"/>
</dbReference>
<gene>
    <name evidence="3" type="ORF">K2173_000878</name>
</gene>
<comment type="caution">
    <text evidence="3">The sequence shown here is derived from an EMBL/GenBank/DDBJ whole genome shotgun (WGS) entry which is preliminary data.</text>
</comment>
<dbReference type="InterPro" id="IPR015421">
    <property type="entry name" value="PyrdxlP-dep_Trfase_major"/>
</dbReference>
<evidence type="ECO:0000256" key="1">
    <source>
        <dbReference type="ARBA" id="ARBA00022898"/>
    </source>
</evidence>
<proteinExistence type="predicted"/>
<name>A0AAV8TSD7_9ROSI</name>
<sequence length="621" mass="69848">MELEQPILEESVQKLSIASVIGPGSSSTSKGRSGSSSFASSHLCSSRSESIRTLDMGVPKSINKNTKVNIIQHWLRSQIIGDDVEFGSPFVKRTLTYVDHTASARSLRCIENFVTANVLPFYVGHRTTKMTRQAINYIKSCLGDGRDDAIMFYGSGSTAAIKRLQEVMGISVPSTLRERVLKCLSNEERWVVFHHSYDQKKNKHHSNILSWRQSLAEVIEIGLDENGLIDIEDLMRKLDMYKYANRPILGSFSACNNVSGICSDTRTIVRLLHQFGGFAFFDFACEIDMRSGEVDGYDAIFLSPHKFLGGPGSPGILLMSKVLYQLKSSPPSTCGGGTVDYVNGFDEKDTLYLEDIEERENGGTPQIIQTIRAALAFWEEKYITRAIDRLLPNKNIQILGNTSAKRQAIMSFLIWSTSNSPNGIPIDGLYMWGETGSKRDKPLRGPFVAVLLNDLFGIQARGGCACAGPYGHKLLNIDKATSLPIRCAIEKRYVGVKPRWTRVSFPYYMSNEMTIYGQRFLPLYSFNWKSGSWCLKKKAFQDLKGKETRGVRDVLRPLVTTTQAKVMEDNKIKANRRPEKNFSKCDSYLDFAKSISILLPKFPDRRRIPKDIDINLLHFRV</sequence>
<dbReference type="Gene3D" id="3.90.1150.10">
    <property type="entry name" value="Aspartate Aminotransferase, domain 1"/>
    <property type="match status" value="1"/>
</dbReference>
<dbReference type="AlphaFoldDB" id="A0AAV8TSD7"/>